<dbReference type="Proteomes" id="UP000717634">
    <property type="component" value="Unassembled WGS sequence"/>
</dbReference>
<name>A0ABX1HD42_9BACT</name>
<sequence length="190" mass="19965">MKKQLLNVCVLAVLALGSFSCKKVYDDNSLAPLDQAYAAIPVTVTNANFFERFYVVTATAPSGAFSITFSIPADKGKIKEITRVSTGTSGLAQVQDGSAAKASLLYSWNGLTGAASGSVVTPGNGSNTITFTSDLAKYTAYRTRVGTTLAPIAATASTNPQAPNQINFYFLITLEDGTTIIPPLVRVRAI</sequence>
<dbReference type="PROSITE" id="PS51257">
    <property type="entry name" value="PROKAR_LIPOPROTEIN"/>
    <property type="match status" value="1"/>
</dbReference>
<proteinExistence type="predicted"/>
<organism evidence="1 2">
    <name type="scientific">Hymenobacter artigasi</name>
    <dbReference type="NCBI Taxonomy" id="2719616"/>
    <lineage>
        <taxon>Bacteria</taxon>
        <taxon>Pseudomonadati</taxon>
        <taxon>Bacteroidota</taxon>
        <taxon>Cytophagia</taxon>
        <taxon>Cytophagales</taxon>
        <taxon>Hymenobacteraceae</taxon>
        <taxon>Hymenobacter</taxon>
    </lineage>
</organism>
<dbReference type="EMBL" id="JAAVTK010000002">
    <property type="protein sequence ID" value="NKI88158.1"/>
    <property type="molecule type" value="Genomic_DNA"/>
</dbReference>
<gene>
    <name evidence="1" type="ORF">HBN54_000745</name>
</gene>
<accession>A0ABX1HD42</accession>
<keyword evidence="2" id="KW-1185">Reference proteome</keyword>
<reference evidence="1 2" key="1">
    <citation type="submission" date="2020-03" db="EMBL/GenBank/DDBJ databases">
        <title>Genomic Encyclopedia of Type Strains, Phase IV (KMG-V): Genome sequencing to study the core and pangenomes of soil and plant-associated prokaryotes.</title>
        <authorList>
            <person name="Whitman W."/>
        </authorList>
    </citation>
    <scope>NUCLEOTIDE SEQUENCE [LARGE SCALE GENOMIC DNA]</scope>
    <source>
        <strain evidence="1 2">1B</strain>
    </source>
</reference>
<dbReference type="RefSeq" id="WP_168671814.1">
    <property type="nucleotide sequence ID" value="NZ_JAAVTK010000002.1"/>
</dbReference>
<comment type="caution">
    <text evidence="1">The sequence shown here is derived from an EMBL/GenBank/DDBJ whole genome shotgun (WGS) entry which is preliminary data.</text>
</comment>
<evidence type="ECO:0000313" key="2">
    <source>
        <dbReference type="Proteomes" id="UP000717634"/>
    </source>
</evidence>
<protein>
    <submittedName>
        <fullName evidence="1">Uncharacterized protein</fullName>
    </submittedName>
</protein>
<evidence type="ECO:0000313" key="1">
    <source>
        <dbReference type="EMBL" id="NKI88158.1"/>
    </source>
</evidence>